<organism evidence="4 5">
    <name type="scientific">Teratosphaeria nubilosa</name>
    <dbReference type="NCBI Taxonomy" id="161662"/>
    <lineage>
        <taxon>Eukaryota</taxon>
        <taxon>Fungi</taxon>
        <taxon>Dikarya</taxon>
        <taxon>Ascomycota</taxon>
        <taxon>Pezizomycotina</taxon>
        <taxon>Dothideomycetes</taxon>
        <taxon>Dothideomycetidae</taxon>
        <taxon>Mycosphaerellales</taxon>
        <taxon>Teratosphaeriaceae</taxon>
        <taxon>Teratosphaeria</taxon>
    </lineage>
</organism>
<dbReference type="Pfam" id="PF01670">
    <property type="entry name" value="Glyco_hydro_12"/>
    <property type="match status" value="1"/>
</dbReference>
<proteinExistence type="inferred from homology"/>
<keyword evidence="2" id="KW-0378">Hydrolase</keyword>
<feature type="signal peptide" evidence="3">
    <location>
        <begin position="1"/>
        <end position="17"/>
    </location>
</feature>
<accession>A0A6G1L8G5</accession>
<name>A0A6G1L8G5_9PEZI</name>
<dbReference type="InterPro" id="IPR013320">
    <property type="entry name" value="ConA-like_dom_sf"/>
</dbReference>
<evidence type="ECO:0000256" key="2">
    <source>
        <dbReference type="RuleBase" id="RU361163"/>
    </source>
</evidence>
<keyword evidence="2" id="KW-0326">Glycosidase</keyword>
<dbReference type="PANTHER" id="PTHR34002">
    <property type="entry name" value="BLR1656 PROTEIN"/>
    <property type="match status" value="1"/>
</dbReference>
<dbReference type="Gene3D" id="2.60.120.180">
    <property type="match status" value="1"/>
</dbReference>
<keyword evidence="2" id="KW-0119">Carbohydrate metabolism</keyword>
<dbReference type="AlphaFoldDB" id="A0A6G1L8G5"/>
<feature type="chain" id="PRO_5026271582" evidence="3">
    <location>
        <begin position="18"/>
        <end position="251"/>
    </location>
</feature>
<dbReference type="InterPro" id="IPR002594">
    <property type="entry name" value="GH12"/>
</dbReference>
<evidence type="ECO:0000256" key="3">
    <source>
        <dbReference type="SAM" id="SignalP"/>
    </source>
</evidence>
<evidence type="ECO:0000313" key="5">
    <source>
        <dbReference type="Proteomes" id="UP000799436"/>
    </source>
</evidence>
<evidence type="ECO:0000313" key="4">
    <source>
        <dbReference type="EMBL" id="KAF2769136.1"/>
    </source>
</evidence>
<gene>
    <name evidence="4" type="ORF">EJ03DRAFT_336486</name>
</gene>
<dbReference type="GO" id="GO:0008810">
    <property type="term" value="F:cellulase activity"/>
    <property type="evidence" value="ECO:0007669"/>
    <property type="project" value="InterPro"/>
</dbReference>
<protein>
    <submittedName>
        <fullName evidence="4">Concanavalin A-like lectin/glucanase</fullName>
    </submittedName>
</protein>
<dbReference type="InterPro" id="IPR013319">
    <property type="entry name" value="GH11/12"/>
</dbReference>
<sequence>MRTAFGVTAALAGIAVALPTSTLNKRSTTNCDQYSSVQTGSYTVHNDLWGESNATSGSQCFTVNSVSGNTIAWSTSWTWTGGSSTKSYANVALDFTSTKLSAISSLKTTWDWSYSGDPQTADVAWDLFTSSTSGGVSENEVMVWMAAIGDAGPISSSYGSDGSPTAIGSTTVNGHTFNLYKGTNGGTTVYSFLPSSGEIKSWSGDIYPFFTYLIDSEGFSSSQYLTVFEAGTEATIGSDAVFSVSAYSAAI</sequence>
<dbReference type="OrthoDB" id="95118at2759"/>
<evidence type="ECO:0000256" key="1">
    <source>
        <dbReference type="ARBA" id="ARBA00005519"/>
    </source>
</evidence>
<keyword evidence="4" id="KW-0430">Lectin</keyword>
<dbReference type="Proteomes" id="UP000799436">
    <property type="component" value="Unassembled WGS sequence"/>
</dbReference>
<comment type="similarity">
    <text evidence="1 2">Belongs to the glycosyl hydrolase 12 (cellulase H) family.</text>
</comment>
<keyword evidence="3" id="KW-0732">Signal</keyword>
<dbReference type="GO" id="GO:0000272">
    <property type="term" value="P:polysaccharide catabolic process"/>
    <property type="evidence" value="ECO:0007669"/>
    <property type="project" value="UniProtKB-KW"/>
</dbReference>
<dbReference type="EMBL" id="ML995837">
    <property type="protein sequence ID" value="KAF2769136.1"/>
    <property type="molecule type" value="Genomic_DNA"/>
</dbReference>
<dbReference type="PANTHER" id="PTHR34002:SF9">
    <property type="entry name" value="XYLOGLUCAN-SPECIFIC ENDO-BETA-1,4-GLUCANASE A"/>
    <property type="match status" value="1"/>
</dbReference>
<reference evidence="4" key="1">
    <citation type="journal article" date="2020" name="Stud. Mycol.">
        <title>101 Dothideomycetes genomes: a test case for predicting lifestyles and emergence of pathogens.</title>
        <authorList>
            <person name="Haridas S."/>
            <person name="Albert R."/>
            <person name="Binder M."/>
            <person name="Bloem J."/>
            <person name="Labutti K."/>
            <person name="Salamov A."/>
            <person name="Andreopoulos B."/>
            <person name="Baker S."/>
            <person name="Barry K."/>
            <person name="Bills G."/>
            <person name="Bluhm B."/>
            <person name="Cannon C."/>
            <person name="Castanera R."/>
            <person name="Culley D."/>
            <person name="Daum C."/>
            <person name="Ezra D."/>
            <person name="Gonzalez J."/>
            <person name="Henrissat B."/>
            <person name="Kuo A."/>
            <person name="Liang C."/>
            <person name="Lipzen A."/>
            <person name="Lutzoni F."/>
            <person name="Magnuson J."/>
            <person name="Mondo S."/>
            <person name="Nolan M."/>
            <person name="Ohm R."/>
            <person name="Pangilinan J."/>
            <person name="Park H.-J."/>
            <person name="Ramirez L."/>
            <person name="Alfaro M."/>
            <person name="Sun H."/>
            <person name="Tritt A."/>
            <person name="Yoshinaga Y."/>
            <person name="Zwiers L.-H."/>
            <person name="Turgeon B."/>
            <person name="Goodwin S."/>
            <person name="Spatafora J."/>
            <person name="Crous P."/>
            <person name="Grigoriev I."/>
        </authorList>
    </citation>
    <scope>NUCLEOTIDE SEQUENCE</scope>
    <source>
        <strain evidence="4">CBS 116005</strain>
    </source>
</reference>
<keyword evidence="5" id="KW-1185">Reference proteome</keyword>
<keyword evidence="2" id="KW-0624">Polysaccharide degradation</keyword>
<dbReference type="GO" id="GO:0030246">
    <property type="term" value="F:carbohydrate binding"/>
    <property type="evidence" value="ECO:0007669"/>
    <property type="project" value="UniProtKB-KW"/>
</dbReference>
<dbReference type="SUPFAM" id="SSF49899">
    <property type="entry name" value="Concanavalin A-like lectins/glucanases"/>
    <property type="match status" value="1"/>
</dbReference>